<dbReference type="Proteomes" id="UP000001686">
    <property type="component" value="Chromosome"/>
</dbReference>
<dbReference type="KEGG" id="kcr:Kcr_0702"/>
<sequence length="972" mass="110286">MSERKFIESPRFPVKEVSRASAAEKGPGRPPHWEMVFWWTRKPLIAARAVIAGCLLPENTDRESFLRSIGIRGKGMAHRNPPSYKFDGVKLLDPFAGFGSIPLEALRLGISATAVELLPTAYVFLKAILEYPKYGKKLSDDVKKWGEWVVERLKEEVKELYDEDVAAYIGSWEVKCPNCGRWTPLVGNWWLARVKGDKGYERIAWMKPVVNGDRVGIEVVDLNKMFGDRAVERAKIVKNRVIIDSEEFRVPESNIEARREQAVCLLCNQPIKYYDAEDGRHVIKPGKGEKLKWYVKYALSRCNEGDDSLARQRLLVKVKVKQGDLEFEPCTEKDQEKLEKAREEVKKLLEANDPDVPRDFISPYSVRYLFPILYGMTEWYKLFNPRQLLTLVKLVKLIREAGKRIEEDKLKEGWSKQDAFEYAEAVTAYLAIALCKYADYNFLCNLWDCNIPKISHGLAMRGIAMMWNWVDTVPSAEFTGSWMRVIKQCTNGLSYLIFGIHNTPHSPLDEGLTENNEIKVLLDDATILNKLNSEEKFDLIVTDPPYYDDVPYTELSDFYYVWLKRALSDVIDNKLAPRFIPEAFFEKVGESYIEIPTQWEKYALSEVSLNPPRLGPNAKKEEGIKHFQNLLNLSFNNMASRLKEDGILVTFYAHTSPDAWKALLETGWENSGLRITNAFPLVTESEQSVVKRGKLSMDTSIIVVWRKGSEASVDASDLYEEMADASARKARELIDLGISGRDLIIGTLAEALSVATKYKEVRSMGRVDVRTLVDSYIYPASLLGLARALAYKADLKETIKSPEAMFYLIVKFALSGMKEKVIESTDARIFSIGTSLDLGRAKKLRILKGGESEGAKVARAQSLILMEPTSTEKAKLEELLEVRGVGVREPEIRCSIDALHVLEYYSVSLACGEFKKKLDELRSKYPSQVEEAILMAKMMAKVLSKDDKERVLCERIVGCLEPVPRAVPLDLG</sequence>
<feature type="domain" description="DUF1156" evidence="1">
    <location>
        <begin position="12"/>
        <end position="59"/>
    </location>
</feature>
<keyword evidence="2" id="KW-0489">Methyltransferase</keyword>
<dbReference type="GO" id="GO:0008168">
    <property type="term" value="F:methyltransferase activity"/>
    <property type="evidence" value="ECO:0007669"/>
    <property type="project" value="UniProtKB-KW"/>
</dbReference>
<dbReference type="REBASE" id="17360">
    <property type="entry name" value="M.KcrORF702P"/>
</dbReference>
<dbReference type="PIRSF" id="PIRSF009427">
    <property type="entry name" value="UCP009427_DNAmts"/>
    <property type="match status" value="1"/>
</dbReference>
<dbReference type="GO" id="GO:0003676">
    <property type="term" value="F:nucleic acid binding"/>
    <property type="evidence" value="ECO:0007669"/>
    <property type="project" value="InterPro"/>
</dbReference>
<dbReference type="eggNOG" id="arCOG00889">
    <property type="taxonomic scope" value="Archaea"/>
</dbReference>
<dbReference type="HOGENOM" id="CLU_007795_2_0_2"/>
<evidence type="ECO:0000313" key="2">
    <source>
        <dbReference type="EMBL" id="ACB07453.1"/>
    </source>
</evidence>
<reference evidence="2 3" key="1">
    <citation type="journal article" date="2008" name="Proc. Natl. Acad. Sci. U.S.A.">
        <title>A korarchaeal genome reveals new insights into the evolution of the Archaea.</title>
        <authorList>
            <person name="Elkins J.G."/>
            <person name="Podar M."/>
            <person name="Graham D.E."/>
            <person name="Makarova K.S."/>
            <person name="Wolf Y."/>
            <person name="Randau L."/>
            <person name="Hedlund B.P."/>
            <person name="Brochier-Armanet C."/>
            <person name="Kunin V."/>
            <person name="Anderson I."/>
            <person name="Lapidus A."/>
            <person name="Goltsman E."/>
            <person name="Barry K."/>
            <person name="Koonin E.V."/>
            <person name="Hugenholtz P."/>
            <person name="Kyrpides N."/>
            <person name="Wanner G."/>
            <person name="Richardson P."/>
            <person name="Keller M."/>
            <person name="Stetter K.O."/>
        </authorList>
    </citation>
    <scope>NUCLEOTIDE SEQUENCE [LARGE SCALE GENOMIC DNA]</scope>
    <source>
        <strain evidence="3">OPF8</strain>
    </source>
</reference>
<evidence type="ECO:0000259" key="1">
    <source>
        <dbReference type="Pfam" id="PF06634"/>
    </source>
</evidence>
<dbReference type="InterPro" id="IPR014455">
    <property type="entry name" value="N6_adenine_Mtase_MK1259"/>
</dbReference>
<dbReference type="STRING" id="374847.Kcr_0702"/>
<accession>B1L4S4</accession>
<proteinExistence type="predicted"/>
<keyword evidence="2" id="KW-0808">Transferase</keyword>
<dbReference type="RefSeq" id="WP_012309350.1">
    <property type="nucleotide sequence ID" value="NC_010482.1"/>
</dbReference>
<dbReference type="InterPro" id="IPR009537">
    <property type="entry name" value="DUF1156"/>
</dbReference>
<dbReference type="Pfam" id="PF06634">
    <property type="entry name" value="DUF1156"/>
    <property type="match status" value="1"/>
</dbReference>
<dbReference type="EnsemblBacteria" id="ACB07453">
    <property type="protein sequence ID" value="ACB07453"/>
    <property type="gene ID" value="Kcr_0702"/>
</dbReference>
<dbReference type="SUPFAM" id="SSF53335">
    <property type="entry name" value="S-adenosyl-L-methionine-dependent methyltransferases"/>
    <property type="match status" value="2"/>
</dbReference>
<dbReference type="OrthoDB" id="93530at2157"/>
<protein>
    <submittedName>
        <fullName evidence="2">Adenine-specific DNA methylase containing a Zn-ribbon</fullName>
    </submittedName>
</protein>
<dbReference type="EMBL" id="CP000968">
    <property type="protein sequence ID" value="ACB07453.1"/>
    <property type="molecule type" value="Genomic_DNA"/>
</dbReference>
<dbReference type="InParanoid" id="B1L4S4"/>
<dbReference type="GeneID" id="6093984"/>
<dbReference type="GO" id="GO:0032259">
    <property type="term" value="P:methylation"/>
    <property type="evidence" value="ECO:0007669"/>
    <property type="project" value="UniProtKB-KW"/>
</dbReference>
<organism evidence="2 3">
    <name type="scientific">Korarchaeum cryptofilum (strain OPF8)</name>
    <dbReference type="NCBI Taxonomy" id="374847"/>
    <lineage>
        <taxon>Archaea</taxon>
        <taxon>Thermoproteota</taxon>
        <taxon>Candidatus Korarchaeia</taxon>
        <taxon>Candidatus Korarchaeales</taxon>
        <taxon>Candidatus Korarchaeaceae</taxon>
        <taxon>Candidatus Korarchaeum</taxon>
    </lineage>
</organism>
<dbReference type="InterPro" id="IPR002052">
    <property type="entry name" value="DNA_methylase_N6_adenine_CS"/>
</dbReference>
<dbReference type="AlphaFoldDB" id="B1L4S4"/>
<keyword evidence="3" id="KW-1185">Reference proteome</keyword>
<name>B1L4S4_KORCO</name>
<gene>
    <name evidence="2" type="ordered locus">Kcr_0702</name>
</gene>
<dbReference type="PhylomeDB" id="B1L4S4"/>
<dbReference type="PROSITE" id="PS00092">
    <property type="entry name" value="N6_MTASE"/>
    <property type="match status" value="1"/>
</dbReference>
<dbReference type="Gene3D" id="3.40.50.150">
    <property type="entry name" value="Vaccinia Virus protein VP39"/>
    <property type="match status" value="1"/>
</dbReference>
<evidence type="ECO:0000313" key="3">
    <source>
        <dbReference type="Proteomes" id="UP000001686"/>
    </source>
</evidence>
<dbReference type="InterPro" id="IPR029063">
    <property type="entry name" value="SAM-dependent_MTases_sf"/>
</dbReference>